<evidence type="ECO:0000313" key="5">
    <source>
        <dbReference type="Proteomes" id="UP000072189"/>
    </source>
</evidence>
<feature type="transmembrane region" description="Helical" evidence="2">
    <location>
        <begin position="227"/>
        <end position="254"/>
    </location>
</feature>
<feature type="compositionally biased region" description="Pro residues" evidence="1">
    <location>
        <begin position="428"/>
        <end position="443"/>
    </location>
</feature>
<dbReference type="Pfam" id="PF10110">
    <property type="entry name" value="GPDPase_memb"/>
    <property type="match status" value="1"/>
</dbReference>
<evidence type="ECO:0000256" key="2">
    <source>
        <dbReference type="SAM" id="Phobius"/>
    </source>
</evidence>
<feature type="transmembrane region" description="Helical" evidence="2">
    <location>
        <begin position="274"/>
        <end position="307"/>
    </location>
</feature>
<reference evidence="4 5" key="1">
    <citation type="journal article" date="2016" name="Front. Microbiol.">
        <title>Genomic Resource of Rice Seed Associated Bacteria.</title>
        <authorList>
            <person name="Midha S."/>
            <person name="Bansal K."/>
            <person name="Sharma S."/>
            <person name="Kumar N."/>
            <person name="Patil P.P."/>
            <person name="Chaudhry V."/>
            <person name="Patil P.B."/>
        </authorList>
    </citation>
    <scope>NUCLEOTIDE SEQUENCE [LARGE SCALE GENOMIC DNA]</scope>
    <source>
        <strain evidence="4 5">RSA3</strain>
    </source>
</reference>
<proteinExistence type="predicted"/>
<comment type="caution">
    <text evidence="4">The sequence shown here is derived from an EMBL/GenBank/DDBJ whole genome shotgun (WGS) entry which is preliminary data.</text>
</comment>
<evidence type="ECO:0000259" key="3">
    <source>
        <dbReference type="Pfam" id="PF10110"/>
    </source>
</evidence>
<feature type="region of interest" description="Disordered" evidence="1">
    <location>
        <begin position="392"/>
        <end position="443"/>
    </location>
</feature>
<feature type="transmembrane region" description="Helical" evidence="2">
    <location>
        <begin position="143"/>
        <end position="171"/>
    </location>
</feature>
<evidence type="ECO:0000313" key="4">
    <source>
        <dbReference type="EMBL" id="KTS10759.1"/>
    </source>
</evidence>
<protein>
    <recommendedName>
        <fullName evidence="3">Glycerophosphoryl diester phosphodiesterase membrane domain-containing protein</fullName>
    </recommendedName>
</protein>
<dbReference type="EMBL" id="LDRV01000072">
    <property type="protein sequence ID" value="KTS10759.1"/>
    <property type="molecule type" value="Genomic_DNA"/>
</dbReference>
<gene>
    <name evidence="4" type="ORF">RSA3_11505</name>
</gene>
<sequence length="443" mass="44957">MTAYPAWTPASRPGIVPLHPFGFGMILGRSFTALRHNPRVLLGFALGVQTVAYIVLSAAIAGAAIASFSRLDTLVEGSDDFNAVMAGSIALTAIVALVLGVAASGLSVLVQGVVVAEVAHGVVAEKPTLKVVWRRVRPVVWRLIGYAALTFTAVILVLAVLAGIVVAVSFALLPVGILLGLLLALGCVPLYLWLATKLFLVPSVIILEGTGIRAGIARSWRLTRGRFWSTLGVLVIISVAFSVVAQIISFPLSFGASFLSTLLAPTGAPEPGAIAGFIVVQLLGQAGILLVQCIALVVQSTSAVLVYVDARMRTEGLDQDLAAYVEARDAGANDLPDPYRVGVGRSIAPLQPWGAPPPGGAPAAWGPPAAAPYGAPAGVPYGAAPAAPPYAVAPATPPYGVPPTAQPYASAPAAPPAPPAPAQNAAPTAPPYGAPPPAAPSGA</sequence>
<feature type="domain" description="Glycerophosphoryl diester phosphodiesterase membrane" evidence="3">
    <location>
        <begin position="190"/>
        <end position="309"/>
    </location>
</feature>
<organism evidence="4 5">
    <name type="scientific">Microbacterium testaceum</name>
    <name type="common">Aureobacterium testaceum</name>
    <name type="synonym">Brevibacterium testaceum</name>
    <dbReference type="NCBI Taxonomy" id="2033"/>
    <lineage>
        <taxon>Bacteria</taxon>
        <taxon>Bacillati</taxon>
        <taxon>Actinomycetota</taxon>
        <taxon>Actinomycetes</taxon>
        <taxon>Micrococcales</taxon>
        <taxon>Microbacteriaceae</taxon>
        <taxon>Microbacterium</taxon>
    </lineage>
</organism>
<dbReference type="Proteomes" id="UP000072189">
    <property type="component" value="Unassembled WGS sequence"/>
</dbReference>
<evidence type="ECO:0000256" key="1">
    <source>
        <dbReference type="SAM" id="MobiDB-lite"/>
    </source>
</evidence>
<feature type="transmembrane region" description="Helical" evidence="2">
    <location>
        <begin position="40"/>
        <end position="65"/>
    </location>
</feature>
<name>A0A147F6E4_MICTE</name>
<feature type="compositionally biased region" description="Pro residues" evidence="1">
    <location>
        <begin position="395"/>
        <end position="405"/>
    </location>
</feature>
<keyword evidence="2" id="KW-0812">Transmembrane</keyword>
<feature type="transmembrane region" description="Helical" evidence="2">
    <location>
        <begin position="177"/>
        <end position="207"/>
    </location>
</feature>
<dbReference type="RefSeq" id="WP_058614439.1">
    <property type="nucleotide sequence ID" value="NZ_LDRV01000072.1"/>
</dbReference>
<accession>A0A147F6E4</accession>
<keyword evidence="2" id="KW-1133">Transmembrane helix</keyword>
<feature type="non-terminal residue" evidence="4">
    <location>
        <position position="443"/>
    </location>
</feature>
<dbReference type="InterPro" id="IPR018476">
    <property type="entry name" value="GlyceroP-diester-Pdiesterase_M"/>
</dbReference>
<feature type="transmembrane region" description="Helical" evidence="2">
    <location>
        <begin position="85"/>
        <end position="110"/>
    </location>
</feature>
<keyword evidence="2" id="KW-0472">Membrane</keyword>
<dbReference type="AlphaFoldDB" id="A0A147F6E4"/>